<dbReference type="Proteomes" id="UP001172680">
    <property type="component" value="Unassembled WGS sequence"/>
</dbReference>
<sequence length="201" mass="21763">MAASKETSFYHDAVPNAERRGTLSSVNLNKNLDAKVSNPLADIPKDLLMRDVEEFATQSGLTDIIPGLKKGALIAQNPAGYEDLEKISQEEKDVLRHEILHKWRHPLKLHITIIVCSIGAAVQGWDQTGSNGANLSFPTEFGISVNASVEPGLREHNEWIVGLVMPVPTLDPPSSAANAQIQSITISDVAAQSLFLQSFAS</sequence>
<gene>
    <name evidence="1" type="ORF">H2199_008506</name>
</gene>
<protein>
    <submittedName>
        <fullName evidence="1">Uncharacterized protein</fullName>
    </submittedName>
</protein>
<proteinExistence type="predicted"/>
<keyword evidence="2" id="KW-1185">Reference proteome</keyword>
<reference evidence="1" key="1">
    <citation type="submission" date="2022-10" db="EMBL/GenBank/DDBJ databases">
        <title>Culturing micro-colonial fungi from biological soil crusts in the Mojave desert and describing Neophaeococcomyces mojavensis, and introducing the new genera and species Taxawa tesnikishii.</title>
        <authorList>
            <person name="Kurbessoian T."/>
            <person name="Stajich J.E."/>
        </authorList>
    </citation>
    <scope>NUCLEOTIDE SEQUENCE</scope>
    <source>
        <strain evidence="1">JES_115</strain>
    </source>
</reference>
<comment type="caution">
    <text evidence="1">The sequence shown here is derived from an EMBL/GenBank/DDBJ whole genome shotgun (WGS) entry which is preliminary data.</text>
</comment>
<evidence type="ECO:0000313" key="1">
    <source>
        <dbReference type="EMBL" id="KAJ9635503.1"/>
    </source>
</evidence>
<evidence type="ECO:0000313" key="2">
    <source>
        <dbReference type="Proteomes" id="UP001172680"/>
    </source>
</evidence>
<accession>A0ACC2YJJ7</accession>
<name>A0ACC2YJJ7_9PEZI</name>
<organism evidence="1 2">
    <name type="scientific">Coniosporium tulheliwenetii</name>
    <dbReference type="NCBI Taxonomy" id="3383036"/>
    <lineage>
        <taxon>Eukaryota</taxon>
        <taxon>Fungi</taxon>
        <taxon>Dikarya</taxon>
        <taxon>Ascomycota</taxon>
        <taxon>Pezizomycotina</taxon>
        <taxon>Dothideomycetes</taxon>
        <taxon>Dothideomycetes incertae sedis</taxon>
        <taxon>Coniosporium</taxon>
    </lineage>
</organism>
<dbReference type="EMBL" id="JAPDRP010000027">
    <property type="protein sequence ID" value="KAJ9635503.1"/>
    <property type="molecule type" value="Genomic_DNA"/>
</dbReference>